<name>A0A9Q5ZH17_NOSLI</name>
<keyword evidence="1" id="KW-0472">Membrane</keyword>
<evidence type="ECO:0000313" key="3">
    <source>
        <dbReference type="Proteomes" id="UP000222310"/>
    </source>
</evidence>
<dbReference type="Gene3D" id="3.30.700.10">
    <property type="entry name" value="Glycoprotein, Type 4 Pilin"/>
    <property type="match status" value="1"/>
</dbReference>
<organism evidence="2 3">
    <name type="scientific">Nostoc linckia z8</name>
    <dbReference type="NCBI Taxonomy" id="1628746"/>
    <lineage>
        <taxon>Bacteria</taxon>
        <taxon>Bacillati</taxon>
        <taxon>Cyanobacteriota</taxon>
        <taxon>Cyanophyceae</taxon>
        <taxon>Nostocales</taxon>
        <taxon>Nostocaceae</taxon>
        <taxon>Nostoc</taxon>
    </lineage>
</organism>
<dbReference type="Proteomes" id="UP000222310">
    <property type="component" value="Unassembled WGS sequence"/>
</dbReference>
<evidence type="ECO:0000313" key="2">
    <source>
        <dbReference type="EMBL" id="PHK07115.1"/>
    </source>
</evidence>
<gene>
    <name evidence="2" type="ORF">VF08_02120</name>
</gene>
<dbReference type="PROSITE" id="PS00409">
    <property type="entry name" value="PROKAR_NTER_METHYL"/>
    <property type="match status" value="1"/>
</dbReference>
<dbReference type="Pfam" id="PF07963">
    <property type="entry name" value="N_methyl"/>
    <property type="match status" value="1"/>
</dbReference>
<protein>
    <submittedName>
        <fullName evidence="2">PilA</fullName>
    </submittedName>
</protein>
<proteinExistence type="predicted"/>
<dbReference type="EMBL" id="LAHD01000003">
    <property type="protein sequence ID" value="PHK07115.1"/>
    <property type="molecule type" value="Genomic_DNA"/>
</dbReference>
<evidence type="ECO:0000256" key="1">
    <source>
        <dbReference type="SAM" id="Phobius"/>
    </source>
</evidence>
<dbReference type="InterPro" id="IPR045584">
    <property type="entry name" value="Pilin-like"/>
</dbReference>
<dbReference type="AlphaFoldDB" id="A0A9Q5ZH17"/>
<dbReference type="NCBIfam" id="TIGR02532">
    <property type="entry name" value="IV_pilin_GFxxxE"/>
    <property type="match status" value="1"/>
</dbReference>
<reference evidence="2 3" key="1">
    <citation type="submission" date="2015-02" db="EMBL/GenBank/DDBJ databases">
        <title>Nostoc linckia genome annotation.</title>
        <authorList>
            <person name="Zhou Z."/>
        </authorList>
    </citation>
    <scope>NUCLEOTIDE SEQUENCE [LARGE SCALE GENOMIC DNA]</scope>
    <source>
        <strain evidence="3">z8</strain>
    </source>
</reference>
<sequence length="225" mass="24173">MHTRICNQDAKERFHPQSDAGFTLIEVLVVVLIIAVLAAIAAPGWLAFVNRQRVNKANDAVLAALQEAQREAQKKKLSYSVSFRKVDTTQNVEVAIYPTKKSDGSNFTDAEISTWKPLGTDVGVDSEKLLLGGNLSGENTAKLTENSPVDYPLNTLYKITFNYMGTLPNANFGTIPTGSTEPPGLKIVVAIPSAANSTSASSVKRCVIVQTLLGSMITGKDSKCN</sequence>
<accession>A0A9Q5ZH17</accession>
<keyword evidence="1" id="KW-0812">Transmembrane</keyword>
<feature type="transmembrane region" description="Helical" evidence="1">
    <location>
        <begin position="21"/>
        <end position="48"/>
    </location>
</feature>
<dbReference type="InterPro" id="IPR012902">
    <property type="entry name" value="N_methyl_site"/>
</dbReference>
<keyword evidence="1" id="KW-1133">Transmembrane helix</keyword>
<comment type="caution">
    <text evidence="2">The sequence shown here is derived from an EMBL/GenBank/DDBJ whole genome shotgun (WGS) entry which is preliminary data.</text>
</comment>
<dbReference type="SUPFAM" id="SSF54523">
    <property type="entry name" value="Pili subunits"/>
    <property type="match status" value="1"/>
</dbReference>